<reference evidence="2 3" key="1">
    <citation type="journal article" date="2014" name="J. Microbiol.">
        <title>Diaminobutyricibacter tongyongensis gen. nov., sp. nov. and Homoserinibacter gongjuensis gen. nov., sp. nov. belong to the family Microbacteriaceae.</title>
        <authorList>
            <person name="Kim S.J."/>
            <person name="Ahn J.H."/>
            <person name="Weon H.Y."/>
            <person name="Hamada M."/>
            <person name="Suzuki K."/>
            <person name="Kwon S.W."/>
        </authorList>
    </citation>
    <scope>NUCLEOTIDE SEQUENCE [LARGE SCALE GENOMIC DNA]</scope>
    <source>
        <strain evidence="2 3">NBRC 108724</strain>
    </source>
</reference>
<dbReference type="PANTHER" id="PTHR43123">
    <property type="entry name" value="POLYSACCHARIDE DEACETYLASE-RELATED"/>
    <property type="match status" value="1"/>
</dbReference>
<evidence type="ECO:0000259" key="1">
    <source>
        <dbReference type="PROSITE" id="PS51677"/>
    </source>
</evidence>
<dbReference type="Gene3D" id="3.20.20.370">
    <property type="entry name" value="Glycoside hydrolase/deacetylase"/>
    <property type="match status" value="1"/>
</dbReference>
<protein>
    <submittedName>
        <fullName evidence="2">Polysaccharide deacetylase family protein</fullName>
    </submittedName>
</protein>
<dbReference type="AlphaFoldDB" id="A0A6L9XWB1"/>
<accession>A0A6L9XWB1</accession>
<evidence type="ECO:0000313" key="3">
    <source>
        <dbReference type="Proteomes" id="UP000474967"/>
    </source>
</evidence>
<dbReference type="PROSITE" id="PS51677">
    <property type="entry name" value="NODB"/>
    <property type="match status" value="1"/>
</dbReference>
<feature type="domain" description="NodB homology" evidence="1">
    <location>
        <begin position="80"/>
        <end position="297"/>
    </location>
</feature>
<dbReference type="SUPFAM" id="SSF88713">
    <property type="entry name" value="Glycoside hydrolase/deacetylase"/>
    <property type="match status" value="1"/>
</dbReference>
<sequence>MALNPQFFRQADVDGIPGPARDLVGYGEHPPVVRWHNDAKVAIQVVVNYEEGSEKTFAMGDGVNDGMYELPFAVDDQRDLAVESMYEYGSRAGIWRLFRIFDHAAIPVTFFAAAVALERNPDVATKLARRGDEAAGHGYRWSNHYEMTKDEEREAIKRAIASIEHTTGNRPSGWYCREMSVNTRDLVVEEGGFLYDSDTYNEDLPYWTRVADRNHLVVPYSLVVNDARYILGTGYGSPEQFFETAKATLDRLRNDGDDVGRMMSIGLHPRISGNPARADALARFIAYAQEFDDVAFMRRVDIATCFAAQVPAPNDASLDEVERGLRS</sequence>
<dbReference type="RefSeq" id="WP_163288560.1">
    <property type="nucleotide sequence ID" value="NZ_JAAGWY010000001.1"/>
</dbReference>
<dbReference type="EMBL" id="JAAGWY010000001">
    <property type="protein sequence ID" value="NEN05334.1"/>
    <property type="molecule type" value="Genomic_DNA"/>
</dbReference>
<evidence type="ECO:0000313" key="2">
    <source>
        <dbReference type="EMBL" id="NEN05334.1"/>
    </source>
</evidence>
<comment type="caution">
    <text evidence="2">The sequence shown here is derived from an EMBL/GenBank/DDBJ whole genome shotgun (WGS) entry which is preliminary data.</text>
</comment>
<dbReference type="GO" id="GO:0005975">
    <property type="term" value="P:carbohydrate metabolic process"/>
    <property type="evidence" value="ECO:0007669"/>
    <property type="project" value="InterPro"/>
</dbReference>
<dbReference type="GO" id="GO:0016810">
    <property type="term" value="F:hydrolase activity, acting on carbon-nitrogen (but not peptide) bonds"/>
    <property type="evidence" value="ECO:0007669"/>
    <property type="project" value="InterPro"/>
</dbReference>
<organism evidence="2 3">
    <name type="scientific">Leifsonia tongyongensis</name>
    <dbReference type="NCBI Taxonomy" id="1268043"/>
    <lineage>
        <taxon>Bacteria</taxon>
        <taxon>Bacillati</taxon>
        <taxon>Actinomycetota</taxon>
        <taxon>Actinomycetes</taxon>
        <taxon>Micrococcales</taxon>
        <taxon>Microbacteriaceae</taxon>
        <taxon>Leifsonia</taxon>
    </lineage>
</organism>
<dbReference type="Pfam" id="PF01522">
    <property type="entry name" value="Polysacc_deac_1"/>
    <property type="match status" value="1"/>
</dbReference>
<gene>
    <name evidence="2" type="ORF">G3T36_05565</name>
</gene>
<dbReference type="InterPro" id="IPR011330">
    <property type="entry name" value="Glyco_hydro/deAcase_b/a-brl"/>
</dbReference>
<keyword evidence="3" id="KW-1185">Reference proteome</keyword>
<dbReference type="Proteomes" id="UP000474967">
    <property type="component" value="Unassembled WGS sequence"/>
</dbReference>
<dbReference type="InterPro" id="IPR002509">
    <property type="entry name" value="NODB_dom"/>
</dbReference>
<dbReference type="PANTHER" id="PTHR43123:SF1">
    <property type="entry name" value="POLYSACCHARIDE DEACETYLASE-RELATED"/>
    <property type="match status" value="1"/>
</dbReference>
<name>A0A6L9XWB1_9MICO</name>
<proteinExistence type="predicted"/>